<gene>
    <name evidence="8" type="primary">flgF</name>
    <name evidence="8" type="ORF">CR203_02885</name>
</gene>
<keyword evidence="3 4" id="KW-0975">Bacterial flagellum</keyword>
<keyword evidence="8" id="KW-0969">Cilium</keyword>
<feature type="domain" description="Flagellar basal body rod protein N-terminal" evidence="5">
    <location>
        <begin position="5"/>
        <end position="35"/>
    </location>
</feature>
<feature type="domain" description="Flagellar hook protein FlgE/F/G-like D1" evidence="7">
    <location>
        <begin position="95"/>
        <end position="162"/>
    </location>
</feature>
<dbReference type="NCBIfam" id="TIGR02490">
    <property type="entry name" value="flgF"/>
    <property type="match status" value="1"/>
</dbReference>
<dbReference type="Proteomes" id="UP000281498">
    <property type="component" value="Unassembled WGS sequence"/>
</dbReference>
<protein>
    <submittedName>
        <fullName evidence="8">Flagellar basal-body rod protein FlgF</fullName>
    </submittedName>
</protein>
<evidence type="ECO:0000256" key="2">
    <source>
        <dbReference type="ARBA" id="ARBA00009677"/>
    </source>
</evidence>
<dbReference type="Pfam" id="PF22692">
    <property type="entry name" value="LlgE_F_G_D1"/>
    <property type="match status" value="1"/>
</dbReference>
<dbReference type="Pfam" id="PF06429">
    <property type="entry name" value="Flg_bbr_C"/>
    <property type="match status" value="1"/>
</dbReference>
<dbReference type="InterPro" id="IPR020013">
    <property type="entry name" value="Flagellar_FlgE/F/G"/>
</dbReference>
<dbReference type="GO" id="GO:0009424">
    <property type="term" value="C:bacterial-type flagellum hook"/>
    <property type="evidence" value="ECO:0007669"/>
    <property type="project" value="TreeGrafter"/>
</dbReference>
<evidence type="ECO:0000256" key="1">
    <source>
        <dbReference type="ARBA" id="ARBA00004117"/>
    </source>
</evidence>
<comment type="similarity">
    <text evidence="2 4">Belongs to the flagella basal body rod proteins family.</text>
</comment>
<dbReference type="Pfam" id="PF00460">
    <property type="entry name" value="Flg_bb_rod"/>
    <property type="match status" value="1"/>
</dbReference>
<accession>A0A3A9KE29</accession>
<dbReference type="GO" id="GO:0071978">
    <property type="term" value="P:bacterial-type flagellum-dependent swarming motility"/>
    <property type="evidence" value="ECO:0007669"/>
    <property type="project" value="TreeGrafter"/>
</dbReference>
<dbReference type="GO" id="GO:0005829">
    <property type="term" value="C:cytosol"/>
    <property type="evidence" value="ECO:0007669"/>
    <property type="project" value="TreeGrafter"/>
</dbReference>
<comment type="subcellular location">
    <subcellularLocation>
        <location evidence="1 4">Bacterial flagellum basal body</location>
    </subcellularLocation>
</comment>
<dbReference type="EMBL" id="PDOE01000001">
    <property type="protein sequence ID" value="RKL69000.1"/>
    <property type="molecule type" value="Genomic_DNA"/>
</dbReference>
<keyword evidence="9" id="KW-1185">Reference proteome</keyword>
<keyword evidence="8" id="KW-0966">Cell projection</keyword>
<dbReference type="GO" id="GO:0030694">
    <property type="term" value="C:bacterial-type flagellum basal body, rod"/>
    <property type="evidence" value="ECO:0007669"/>
    <property type="project" value="InterPro"/>
</dbReference>
<dbReference type="PROSITE" id="PS00588">
    <property type="entry name" value="FLAGELLA_BB_ROD"/>
    <property type="match status" value="1"/>
</dbReference>
<evidence type="ECO:0000259" key="6">
    <source>
        <dbReference type="Pfam" id="PF06429"/>
    </source>
</evidence>
<dbReference type="RefSeq" id="WP_110936361.1">
    <property type="nucleotide sequence ID" value="NZ_KZ614146.1"/>
</dbReference>
<dbReference type="InterPro" id="IPR019776">
    <property type="entry name" value="Flagellar_basal_body_rod_CS"/>
</dbReference>
<dbReference type="InterPro" id="IPR037925">
    <property type="entry name" value="FlgE/F/G-like"/>
</dbReference>
<reference evidence="8 9" key="1">
    <citation type="submission" date="2017-10" db="EMBL/GenBank/DDBJ databases">
        <title>Bacillus sp. nov., a halophilic bacterium isolated from a Keqin Lake.</title>
        <authorList>
            <person name="Wang H."/>
        </authorList>
    </citation>
    <scope>NUCLEOTIDE SEQUENCE [LARGE SCALE GENOMIC DNA]</scope>
    <source>
        <strain evidence="8 9">KCTC 13187</strain>
    </source>
</reference>
<comment type="caution">
    <text evidence="8">The sequence shown here is derived from an EMBL/GenBank/DDBJ whole genome shotgun (WGS) entry which is preliminary data.</text>
</comment>
<proteinExistence type="inferred from homology"/>
<dbReference type="PANTHER" id="PTHR30435:SF1">
    <property type="entry name" value="FLAGELLAR HOOK PROTEIN FLGE"/>
    <property type="match status" value="1"/>
</dbReference>
<evidence type="ECO:0000259" key="7">
    <source>
        <dbReference type="Pfam" id="PF22692"/>
    </source>
</evidence>
<dbReference type="SUPFAM" id="SSF117143">
    <property type="entry name" value="Flagellar hook protein flgE"/>
    <property type="match status" value="1"/>
</dbReference>
<dbReference type="OrthoDB" id="9804559at2"/>
<evidence type="ECO:0000256" key="3">
    <source>
        <dbReference type="ARBA" id="ARBA00023143"/>
    </source>
</evidence>
<dbReference type="InterPro" id="IPR012836">
    <property type="entry name" value="FlgF"/>
</dbReference>
<dbReference type="PANTHER" id="PTHR30435">
    <property type="entry name" value="FLAGELLAR PROTEIN"/>
    <property type="match status" value="1"/>
</dbReference>
<feature type="domain" description="Flagellar basal-body/hook protein C-terminal" evidence="6">
    <location>
        <begin position="221"/>
        <end position="264"/>
    </location>
</feature>
<sequence length="266" mass="27824">MIRSLYSGIGGMNNFQTKLDTIGNNISNVNTFGFKKGRATFNDLISQQMKGASEPGDVRGGTNPQQVGLGGGLSTIDTISTQGSLQTTGRDLDLAISGDGYFVMQDGDGAESYTRAGNFYLDAEGTLVNSDGYFVVSDNGQIEIDPNAGYESYTISGSGVVSGIFSDGQPPAELGQIQIATFANPGGLSKAGGNLFTATANSGDPIIGNPGEQGRGDLVNSTLEMSNVDLAAEFAEMIVAQRGFQANTKMITTSDEILQELINLKR</sequence>
<organism evidence="8 9">
    <name type="scientific">Salipaludibacillus neizhouensis</name>
    <dbReference type="NCBI Taxonomy" id="885475"/>
    <lineage>
        <taxon>Bacteria</taxon>
        <taxon>Bacillati</taxon>
        <taxon>Bacillota</taxon>
        <taxon>Bacilli</taxon>
        <taxon>Bacillales</taxon>
        <taxon>Bacillaceae</taxon>
    </lineage>
</organism>
<name>A0A3A9KE29_9BACI</name>
<dbReference type="NCBIfam" id="TIGR03506">
    <property type="entry name" value="FlgEFG_subfam"/>
    <property type="match status" value="2"/>
</dbReference>
<dbReference type="InterPro" id="IPR001444">
    <property type="entry name" value="Flag_bb_rod_N"/>
</dbReference>
<dbReference type="AlphaFoldDB" id="A0A3A9KE29"/>
<dbReference type="InterPro" id="IPR053967">
    <property type="entry name" value="LlgE_F_G-like_D1"/>
</dbReference>
<evidence type="ECO:0000313" key="9">
    <source>
        <dbReference type="Proteomes" id="UP000281498"/>
    </source>
</evidence>
<keyword evidence="8" id="KW-0282">Flagellum</keyword>
<evidence type="ECO:0000259" key="5">
    <source>
        <dbReference type="Pfam" id="PF00460"/>
    </source>
</evidence>
<dbReference type="NCBIfam" id="NF009278">
    <property type="entry name" value="PRK12636.1"/>
    <property type="match status" value="1"/>
</dbReference>
<evidence type="ECO:0000313" key="8">
    <source>
        <dbReference type="EMBL" id="RKL69000.1"/>
    </source>
</evidence>
<dbReference type="InterPro" id="IPR010930">
    <property type="entry name" value="Flg_bb/hook_C_dom"/>
</dbReference>
<evidence type="ECO:0000256" key="4">
    <source>
        <dbReference type="RuleBase" id="RU362116"/>
    </source>
</evidence>